<feature type="compositionally biased region" description="Low complexity" evidence="1">
    <location>
        <begin position="117"/>
        <end position="126"/>
    </location>
</feature>
<name>A0A6G0VKY5_APHCR</name>
<dbReference type="EMBL" id="VUJU01015785">
    <property type="protein sequence ID" value="KAF0692139.1"/>
    <property type="molecule type" value="Genomic_DNA"/>
</dbReference>
<feature type="non-terminal residue" evidence="2">
    <location>
        <position position="1"/>
    </location>
</feature>
<protein>
    <submittedName>
        <fullName evidence="2">Proteoglycan 4-like</fullName>
    </submittedName>
</protein>
<evidence type="ECO:0000313" key="3">
    <source>
        <dbReference type="Proteomes" id="UP000478052"/>
    </source>
</evidence>
<feature type="region of interest" description="Disordered" evidence="1">
    <location>
        <begin position="111"/>
        <end position="130"/>
    </location>
</feature>
<feature type="compositionally biased region" description="Pro residues" evidence="1">
    <location>
        <begin position="228"/>
        <end position="242"/>
    </location>
</feature>
<evidence type="ECO:0000256" key="1">
    <source>
        <dbReference type="SAM" id="MobiDB-lite"/>
    </source>
</evidence>
<evidence type="ECO:0000313" key="2">
    <source>
        <dbReference type="EMBL" id="KAF0692139.1"/>
    </source>
</evidence>
<accession>A0A6G0VKY5</accession>
<comment type="caution">
    <text evidence="2">The sequence shown here is derived from an EMBL/GenBank/DDBJ whole genome shotgun (WGS) entry which is preliminary data.</text>
</comment>
<reference evidence="2 3" key="1">
    <citation type="submission" date="2019-08" db="EMBL/GenBank/DDBJ databases">
        <title>Whole genome of Aphis craccivora.</title>
        <authorList>
            <person name="Voronova N.V."/>
            <person name="Shulinski R.S."/>
            <person name="Bandarenka Y.V."/>
            <person name="Zhorov D.G."/>
            <person name="Warner D."/>
        </authorList>
    </citation>
    <scope>NUCLEOTIDE SEQUENCE [LARGE SCALE GENOMIC DNA]</scope>
    <source>
        <strain evidence="2">180601</strain>
        <tissue evidence="2">Whole Body</tissue>
    </source>
</reference>
<feature type="compositionally biased region" description="Polar residues" evidence="1">
    <location>
        <begin position="273"/>
        <end position="294"/>
    </location>
</feature>
<proteinExistence type="predicted"/>
<gene>
    <name evidence="2" type="ORF">FWK35_00034241</name>
</gene>
<feature type="region of interest" description="Disordered" evidence="1">
    <location>
        <begin position="192"/>
        <end position="294"/>
    </location>
</feature>
<dbReference type="OrthoDB" id="6630410at2759"/>
<dbReference type="AlphaFoldDB" id="A0A6G0VKY5"/>
<keyword evidence="3" id="KW-1185">Reference proteome</keyword>
<dbReference type="Proteomes" id="UP000478052">
    <property type="component" value="Unassembled WGS sequence"/>
</dbReference>
<sequence>RPGDWTLSNSTPVTIEKSQEERVVREKHILGRKVVLKPNANTVTPVRFSKGDVVYYKTHHLSKAHKDFHAGFAPKWWGPVTLARQVGKGVFLTDQQLTAKLHEQCPFTNHHFSDKMSSQNSSSQQQAEKWQRVADLIAQLGLVPSDQDQPRTAAQVARMTTRHLLQDPVRAAIYIRGWADRTTDIERWLQPQPTATAVNNRNNPQSRPPRPPPTRSAAQQVSTRPTRAPVPAPPRDLQPVPGPSRVRHRYKCTPSGGLAGEHDTARNGRQYKVQASQRPVGTLSTATTAYDDTT</sequence>
<organism evidence="2 3">
    <name type="scientific">Aphis craccivora</name>
    <name type="common">Cowpea aphid</name>
    <dbReference type="NCBI Taxonomy" id="307492"/>
    <lineage>
        <taxon>Eukaryota</taxon>
        <taxon>Metazoa</taxon>
        <taxon>Ecdysozoa</taxon>
        <taxon>Arthropoda</taxon>
        <taxon>Hexapoda</taxon>
        <taxon>Insecta</taxon>
        <taxon>Pterygota</taxon>
        <taxon>Neoptera</taxon>
        <taxon>Paraneoptera</taxon>
        <taxon>Hemiptera</taxon>
        <taxon>Sternorrhyncha</taxon>
        <taxon>Aphidomorpha</taxon>
        <taxon>Aphidoidea</taxon>
        <taxon>Aphididae</taxon>
        <taxon>Aphidini</taxon>
        <taxon>Aphis</taxon>
        <taxon>Aphis</taxon>
    </lineage>
</organism>